<protein>
    <submittedName>
        <fullName evidence="1">Uncharacterized protein</fullName>
    </submittedName>
</protein>
<organism evidence="1 2">
    <name type="scientific">Pseudovibrio exalbescens</name>
    <dbReference type="NCBI Taxonomy" id="197461"/>
    <lineage>
        <taxon>Bacteria</taxon>
        <taxon>Pseudomonadati</taxon>
        <taxon>Pseudomonadota</taxon>
        <taxon>Alphaproteobacteria</taxon>
        <taxon>Hyphomicrobiales</taxon>
        <taxon>Stappiaceae</taxon>
        <taxon>Pseudovibrio</taxon>
    </lineage>
</organism>
<dbReference type="AlphaFoldDB" id="A0A1U7JF07"/>
<dbReference type="EMBL" id="LVVZ01000020">
    <property type="protein sequence ID" value="OKL43323.1"/>
    <property type="molecule type" value="Genomic_DNA"/>
</dbReference>
<proteinExistence type="predicted"/>
<sequence length="160" mass="17135">MLAAMPWTFESSEHKFVVTQEVDGLNGAFDGAEPASKVSYSATIFVPEKVTLPPEMWAQDGYMVTSPTQQGLGYMLSYVAARRALAQDPKVTTIFVSSGSIEGGGQALIGKLGGVFNLDQVFELDEGGTVKVPGYLISTETMEIKAKEGFTGKGWVLISE</sequence>
<evidence type="ECO:0000313" key="1">
    <source>
        <dbReference type="EMBL" id="OKL43323.1"/>
    </source>
</evidence>
<evidence type="ECO:0000313" key="2">
    <source>
        <dbReference type="Proteomes" id="UP000185783"/>
    </source>
</evidence>
<dbReference type="Proteomes" id="UP000185783">
    <property type="component" value="Unassembled WGS sequence"/>
</dbReference>
<comment type="caution">
    <text evidence="1">The sequence shown here is derived from an EMBL/GenBank/DDBJ whole genome shotgun (WGS) entry which is preliminary data.</text>
</comment>
<accession>A0A1U7JF07</accession>
<gene>
    <name evidence="1" type="ORF">A3843_13935</name>
</gene>
<name>A0A1U7JF07_9HYPH</name>
<reference evidence="1 2" key="1">
    <citation type="submission" date="2016-03" db="EMBL/GenBank/DDBJ databases">
        <title>Genome sequence of Nesiotobacter sp. nov., a moderately halophilic alphaproteobacterium isolated from the Yellow Sea, China.</title>
        <authorList>
            <person name="Zhang G."/>
            <person name="Zhang R."/>
        </authorList>
    </citation>
    <scope>NUCLEOTIDE SEQUENCE [LARGE SCALE GENOMIC DNA]</scope>
    <source>
        <strain evidence="1 2">WB1-6</strain>
    </source>
</reference>
<keyword evidence="2" id="KW-1185">Reference proteome</keyword>